<evidence type="ECO:0008006" key="3">
    <source>
        <dbReference type="Google" id="ProtNLM"/>
    </source>
</evidence>
<reference evidence="1 2" key="1">
    <citation type="submission" date="2023-12" db="EMBL/GenBank/DDBJ databases">
        <title>Streptomyces sp. V4-01.</title>
        <authorList>
            <person name="Somphong A."/>
            <person name="Phongsopitanun W."/>
        </authorList>
    </citation>
    <scope>NUCLEOTIDE SEQUENCE [LARGE SCALE GENOMIC DNA]</scope>
    <source>
        <strain evidence="1 2">V4-01</strain>
    </source>
</reference>
<sequence length="66" mass="7247">MNITVKVSTDDAGAARTARFGHLPERVRIEDTVGEKQVAASDAVRRTYDAETSWNHFNCLAVDLGL</sequence>
<keyword evidence="2" id="KW-1185">Reference proteome</keyword>
<protein>
    <recommendedName>
        <fullName evidence="3">Transposase</fullName>
    </recommendedName>
</protein>
<dbReference type="EMBL" id="JAZEWV010000009">
    <property type="protein sequence ID" value="MEE4543124.1"/>
    <property type="molecule type" value="Genomic_DNA"/>
</dbReference>
<gene>
    <name evidence="1" type="ORF">V2S66_14245</name>
</gene>
<comment type="caution">
    <text evidence="1">The sequence shown here is derived from an EMBL/GenBank/DDBJ whole genome shotgun (WGS) entry which is preliminary data.</text>
</comment>
<evidence type="ECO:0000313" key="2">
    <source>
        <dbReference type="Proteomes" id="UP001344658"/>
    </source>
</evidence>
<evidence type="ECO:0000313" key="1">
    <source>
        <dbReference type="EMBL" id="MEE4543124.1"/>
    </source>
</evidence>
<name>A0ABU7PCT4_9ACTN</name>
<dbReference type="Proteomes" id="UP001344658">
    <property type="component" value="Unassembled WGS sequence"/>
</dbReference>
<dbReference type="RefSeq" id="WP_330795269.1">
    <property type="nucleotide sequence ID" value="NZ_JAZEWV010000009.1"/>
</dbReference>
<organism evidence="1 2">
    <name type="scientific">Actinacidiphila polyblastidii</name>
    <dbReference type="NCBI Taxonomy" id="3110430"/>
    <lineage>
        <taxon>Bacteria</taxon>
        <taxon>Bacillati</taxon>
        <taxon>Actinomycetota</taxon>
        <taxon>Actinomycetes</taxon>
        <taxon>Kitasatosporales</taxon>
        <taxon>Streptomycetaceae</taxon>
        <taxon>Actinacidiphila</taxon>
    </lineage>
</organism>
<proteinExistence type="predicted"/>
<accession>A0ABU7PCT4</accession>